<sequence>MAMASDQVWSRTPPSLLSTAMSDEGKPGPGSGEDDLTEWSPQPSMSPGQGGLQYPFKDPKAARYLMHFIHDLSPWVDICDPSRHFATEVPKRVSQFPLLAFSLLAFSSRQLFCKTGVWDPACDSYYSNALQILISLLDDPVQSVSENTLAGIVLLRLYEEFADVDPGTHLLGSARILSLASSFAAQGGLGEAASWIVLRQNLYVSLANCAPIRMDLAHFRSSSSFLGSDDGSFANRAVLLCSQVLACTMCSERDPTLAEWMELNDETCRCRPGPELLQLMRQGGWLLREPEEQEAVLEFLRATSEKIGWRIQPLTAKLRAEWSACSSSGG</sequence>
<dbReference type="STRING" id="94208.A0A2S4KZK6"/>
<dbReference type="InterPro" id="IPR021858">
    <property type="entry name" value="Fun_TF"/>
</dbReference>
<accession>A0A2S4KZK6</accession>
<dbReference type="Pfam" id="PF11951">
    <property type="entry name" value="Fungal_trans_2"/>
    <property type="match status" value="1"/>
</dbReference>
<dbReference type="GO" id="GO:0005634">
    <property type="term" value="C:nucleus"/>
    <property type="evidence" value="ECO:0007669"/>
    <property type="project" value="UniProtKB-SubCell"/>
</dbReference>
<dbReference type="GO" id="GO:0045944">
    <property type="term" value="P:positive regulation of transcription by RNA polymerase II"/>
    <property type="evidence" value="ECO:0007669"/>
    <property type="project" value="TreeGrafter"/>
</dbReference>
<proteinExistence type="predicted"/>
<evidence type="ECO:0000256" key="1">
    <source>
        <dbReference type="ARBA" id="ARBA00004123"/>
    </source>
</evidence>
<keyword evidence="2" id="KW-0539">Nucleus</keyword>
<evidence type="ECO:0000313" key="5">
    <source>
        <dbReference type="Proteomes" id="UP000237481"/>
    </source>
</evidence>
<dbReference type="PANTHER" id="PTHR37534:SF25">
    <property type="entry name" value="ZN(II)2CYS6 TRANSCRIPTION FACTOR (EUROFUNG)"/>
    <property type="match status" value="1"/>
</dbReference>
<protein>
    <submittedName>
        <fullName evidence="4">Uncharacterized protein</fullName>
    </submittedName>
</protein>
<gene>
    <name evidence="4" type="ORF">TPAR_04205</name>
</gene>
<organism evidence="4 5">
    <name type="scientific">Tolypocladium paradoxum</name>
    <dbReference type="NCBI Taxonomy" id="94208"/>
    <lineage>
        <taxon>Eukaryota</taxon>
        <taxon>Fungi</taxon>
        <taxon>Dikarya</taxon>
        <taxon>Ascomycota</taxon>
        <taxon>Pezizomycotina</taxon>
        <taxon>Sordariomycetes</taxon>
        <taxon>Hypocreomycetidae</taxon>
        <taxon>Hypocreales</taxon>
        <taxon>Ophiocordycipitaceae</taxon>
        <taxon>Tolypocladium</taxon>
    </lineage>
</organism>
<dbReference type="Proteomes" id="UP000237481">
    <property type="component" value="Unassembled WGS sequence"/>
</dbReference>
<comment type="subcellular location">
    <subcellularLocation>
        <location evidence="1">Nucleus</location>
    </subcellularLocation>
</comment>
<comment type="caution">
    <text evidence="4">The sequence shown here is derived from an EMBL/GenBank/DDBJ whole genome shotgun (WGS) entry which is preliminary data.</text>
</comment>
<dbReference type="AlphaFoldDB" id="A0A2S4KZK6"/>
<evidence type="ECO:0000313" key="4">
    <source>
        <dbReference type="EMBL" id="POR35599.1"/>
    </source>
</evidence>
<feature type="region of interest" description="Disordered" evidence="3">
    <location>
        <begin position="1"/>
        <end position="52"/>
    </location>
</feature>
<reference evidence="4 5" key="1">
    <citation type="submission" date="2018-01" db="EMBL/GenBank/DDBJ databases">
        <title>Harnessing the power of phylogenomics to disentangle the directionality and signatures of interkingdom host jumping in the parasitic fungal genus Tolypocladium.</title>
        <authorList>
            <person name="Quandt C.A."/>
            <person name="Patterson W."/>
            <person name="Spatafora J.W."/>
        </authorList>
    </citation>
    <scope>NUCLEOTIDE SEQUENCE [LARGE SCALE GENOMIC DNA]</scope>
    <source>
        <strain evidence="4 5">NRBC 100945</strain>
    </source>
</reference>
<name>A0A2S4KZK6_9HYPO</name>
<keyword evidence="5" id="KW-1185">Reference proteome</keyword>
<dbReference type="OrthoDB" id="4525710at2759"/>
<dbReference type="GO" id="GO:0003700">
    <property type="term" value="F:DNA-binding transcription factor activity"/>
    <property type="evidence" value="ECO:0007669"/>
    <property type="project" value="TreeGrafter"/>
</dbReference>
<evidence type="ECO:0000256" key="3">
    <source>
        <dbReference type="SAM" id="MobiDB-lite"/>
    </source>
</evidence>
<dbReference type="PANTHER" id="PTHR37534">
    <property type="entry name" value="TRANSCRIPTIONAL ACTIVATOR PROTEIN UGA3"/>
    <property type="match status" value="1"/>
</dbReference>
<dbReference type="EMBL" id="PKSG01000432">
    <property type="protein sequence ID" value="POR35599.1"/>
    <property type="molecule type" value="Genomic_DNA"/>
</dbReference>
<dbReference type="GO" id="GO:0000976">
    <property type="term" value="F:transcription cis-regulatory region binding"/>
    <property type="evidence" value="ECO:0007669"/>
    <property type="project" value="TreeGrafter"/>
</dbReference>
<evidence type="ECO:0000256" key="2">
    <source>
        <dbReference type="ARBA" id="ARBA00023242"/>
    </source>
</evidence>
<feature type="compositionally biased region" description="Polar residues" evidence="3">
    <location>
        <begin position="7"/>
        <end position="21"/>
    </location>
</feature>